<evidence type="ECO:0000256" key="1">
    <source>
        <dbReference type="SAM" id="MobiDB-lite"/>
    </source>
</evidence>
<comment type="caution">
    <text evidence="2">The sequence shown here is derived from an EMBL/GenBank/DDBJ whole genome shotgun (WGS) entry which is preliminary data.</text>
</comment>
<keyword evidence="3" id="KW-1185">Reference proteome</keyword>
<name>A0A1L7W959_FUSPR</name>
<dbReference type="VEuPathDB" id="FungiDB:FPRO_12543"/>
<protein>
    <submittedName>
        <fullName evidence="2">Uncharacterized protein</fullName>
    </submittedName>
</protein>
<gene>
    <name evidence="2" type="ORF">FPRO_12543</name>
</gene>
<reference evidence="3" key="1">
    <citation type="journal article" date="2016" name="Genome Biol. Evol.">
        <title>Comparative 'omics' of the Fusarium fujikuroi species complex highlights differences in genetic potential and metabolite synthesis.</title>
        <authorList>
            <person name="Niehaus E.-M."/>
            <person name="Muensterkoetter M."/>
            <person name="Proctor R.H."/>
            <person name="Brown D.W."/>
            <person name="Sharon A."/>
            <person name="Idan Y."/>
            <person name="Oren-Young L."/>
            <person name="Sieber C.M."/>
            <person name="Novak O."/>
            <person name="Pencik A."/>
            <person name="Tarkowska D."/>
            <person name="Hromadova K."/>
            <person name="Freeman S."/>
            <person name="Maymon M."/>
            <person name="Elazar M."/>
            <person name="Youssef S.A."/>
            <person name="El-Shabrawy E.S.M."/>
            <person name="Shalaby A.B.A."/>
            <person name="Houterman P."/>
            <person name="Brock N.L."/>
            <person name="Burkhardt I."/>
            <person name="Tsavkelova E.A."/>
            <person name="Dickschat J.S."/>
            <person name="Galuszka P."/>
            <person name="Gueldener U."/>
            <person name="Tudzynski B."/>
        </authorList>
    </citation>
    <scope>NUCLEOTIDE SEQUENCE [LARGE SCALE GENOMIC DNA]</scope>
    <source>
        <strain evidence="3">ET1</strain>
    </source>
</reference>
<organism evidence="2 3">
    <name type="scientific">Fusarium proliferatum (strain ET1)</name>
    <name type="common">Orchid endophyte fungus</name>
    <dbReference type="NCBI Taxonomy" id="1227346"/>
    <lineage>
        <taxon>Eukaryota</taxon>
        <taxon>Fungi</taxon>
        <taxon>Dikarya</taxon>
        <taxon>Ascomycota</taxon>
        <taxon>Pezizomycotina</taxon>
        <taxon>Sordariomycetes</taxon>
        <taxon>Hypocreomycetidae</taxon>
        <taxon>Hypocreales</taxon>
        <taxon>Nectriaceae</taxon>
        <taxon>Fusarium</taxon>
        <taxon>Fusarium fujikuroi species complex</taxon>
    </lineage>
</organism>
<dbReference type="AlphaFoldDB" id="A0A1L7W959"/>
<dbReference type="EMBL" id="FJOF01000015">
    <property type="protein sequence ID" value="CZR49106.1"/>
    <property type="molecule type" value="Genomic_DNA"/>
</dbReference>
<dbReference type="RefSeq" id="XP_031089619.1">
    <property type="nucleotide sequence ID" value="XM_031224352.1"/>
</dbReference>
<feature type="region of interest" description="Disordered" evidence="1">
    <location>
        <begin position="1"/>
        <end position="26"/>
    </location>
</feature>
<dbReference type="Proteomes" id="UP000183971">
    <property type="component" value="Unassembled WGS sequence"/>
</dbReference>
<dbReference type="GeneID" id="42057407"/>
<sequence length="151" mass="16873">MYISQQPISPLIPSFENPHSASGRLSTCAAEPDIDIKEKVDTNDEPPALPRRELINRHWNVVITLTILLFIFGPARPASITRLDEDVILQMAHRMNNLAVPCPGDLAVNVQNNPPLNTKTVATLKDFEKQPQKYLQQGHILYCSLINPDSP</sequence>
<accession>A0A1L7W959</accession>
<evidence type="ECO:0000313" key="3">
    <source>
        <dbReference type="Proteomes" id="UP000183971"/>
    </source>
</evidence>
<proteinExistence type="predicted"/>
<evidence type="ECO:0000313" key="2">
    <source>
        <dbReference type="EMBL" id="CZR49106.1"/>
    </source>
</evidence>